<dbReference type="Gene3D" id="1.10.287.540">
    <property type="entry name" value="Helix hairpin bin"/>
    <property type="match status" value="1"/>
</dbReference>
<evidence type="ECO:0000313" key="3">
    <source>
        <dbReference type="EMBL" id="MBW7454108.1"/>
    </source>
</evidence>
<keyword evidence="1 2" id="KW-0963">Cytoplasm</keyword>
<dbReference type="Proteomes" id="UP001519887">
    <property type="component" value="Unassembled WGS sequence"/>
</dbReference>
<dbReference type="EMBL" id="JAHZIK010000156">
    <property type="protein sequence ID" value="MBW7454108.1"/>
    <property type="molecule type" value="Genomic_DNA"/>
</dbReference>
<organism evidence="3 4">
    <name type="scientific">Paenibacillus sepulcri</name>
    <dbReference type="NCBI Taxonomy" id="359917"/>
    <lineage>
        <taxon>Bacteria</taxon>
        <taxon>Bacillati</taxon>
        <taxon>Bacillota</taxon>
        <taxon>Bacilli</taxon>
        <taxon>Bacillales</taxon>
        <taxon>Paenibacillaceae</taxon>
        <taxon>Paenibacillus</taxon>
    </lineage>
</organism>
<sequence>MGLEELIARINELSRKNKAVGLTPEETIERDALRQKYLENFKQNFKNQIETIKFVEDEEESGGKQ</sequence>
<comment type="caution">
    <text evidence="3">The sequence shown here is derived from an EMBL/GenBank/DDBJ whole genome shotgun (WGS) entry which is preliminary data.</text>
</comment>
<gene>
    <name evidence="3" type="ORF">K0U00_08690</name>
</gene>
<evidence type="ECO:0000256" key="1">
    <source>
        <dbReference type="ARBA" id="ARBA00022490"/>
    </source>
</evidence>
<dbReference type="PANTHER" id="PTHR37300">
    <property type="entry name" value="UPF0291 PROTEIN CBO2609/CLC_2481"/>
    <property type="match status" value="1"/>
</dbReference>
<dbReference type="SUPFAM" id="SSF158221">
    <property type="entry name" value="YnzC-like"/>
    <property type="match status" value="1"/>
</dbReference>
<keyword evidence="4" id="KW-1185">Reference proteome</keyword>
<proteinExistence type="inferred from homology"/>
<protein>
    <recommendedName>
        <fullName evidence="2">UPF0291 protein K0U00_08690</fullName>
    </recommendedName>
</protein>
<evidence type="ECO:0000313" key="4">
    <source>
        <dbReference type="Proteomes" id="UP001519887"/>
    </source>
</evidence>
<dbReference type="HAMAP" id="MF_01103">
    <property type="entry name" value="UPF0291"/>
    <property type="match status" value="1"/>
</dbReference>
<dbReference type="InterPro" id="IPR009242">
    <property type="entry name" value="DUF896"/>
</dbReference>
<dbReference type="PANTHER" id="PTHR37300:SF1">
    <property type="entry name" value="UPF0291 PROTEIN YNZC"/>
    <property type="match status" value="1"/>
</dbReference>
<accession>A0ABS7BZM8</accession>
<dbReference type="Pfam" id="PF05979">
    <property type="entry name" value="DUF896"/>
    <property type="match status" value="1"/>
</dbReference>
<evidence type="ECO:0000256" key="2">
    <source>
        <dbReference type="HAMAP-Rule" id="MF_01103"/>
    </source>
</evidence>
<comment type="similarity">
    <text evidence="2">Belongs to the UPF0291 family.</text>
</comment>
<comment type="subcellular location">
    <subcellularLocation>
        <location evidence="2">Cytoplasm</location>
    </subcellularLocation>
</comment>
<name>A0ABS7BZM8_9BACL</name>
<reference evidence="3 4" key="1">
    <citation type="submission" date="2021-07" db="EMBL/GenBank/DDBJ databases">
        <title>Paenibacillus radiodurans sp. nov., isolated from the southeastern edge of Tengger Desert.</title>
        <authorList>
            <person name="Zhang G."/>
        </authorList>
    </citation>
    <scope>NUCLEOTIDE SEQUENCE [LARGE SCALE GENOMIC DNA]</scope>
    <source>
        <strain evidence="3 4">CCM 7311</strain>
    </source>
</reference>